<evidence type="ECO:0000256" key="7">
    <source>
        <dbReference type="SAM" id="Phobius"/>
    </source>
</evidence>
<dbReference type="GO" id="GO:0005829">
    <property type="term" value="C:cytosol"/>
    <property type="evidence" value="ECO:0007669"/>
    <property type="project" value="GOC"/>
</dbReference>
<protein>
    <submittedName>
        <fullName evidence="12">Uncharacterized protein</fullName>
    </submittedName>
</protein>
<feature type="domain" description="DOP1-like middle TPR" evidence="9">
    <location>
        <begin position="303"/>
        <end position="515"/>
    </location>
</feature>
<dbReference type="InParanoid" id="A0A167R751"/>
<dbReference type="Proteomes" id="UP000077315">
    <property type="component" value="Unassembled WGS sequence"/>
</dbReference>
<comment type="similarity">
    <text evidence="6">Belongs to the DOP1 family.</text>
</comment>
<proteinExistence type="inferred from homology"/>
<dbReference type="PANTHER" id="PTHR14042:SF24">
    <property type="entry name" value="PROTEIN DOPEY-1 HOMOLOG"/>
    <property type="match status" value="1"/>
</dbReference>
<evidence type="ECO:0000313" key="13">
    <source>
        <dbReference type="Proteomes" id="UP000077315"/>
    </source>
</evidence>
<keyword evidence="7" id="KW-1133">Transmembrane helix</keyword>
<dbReference type="Pfam" id="PF24601">
    <property type="entry name" value="TPR_DOP1"/>
    <property type="match status" value="1"/>
</dbReference>
<comment type="subcellular location">
    <subcellularLocation>
        <location evidence="1">Golgi apparatus membrane</location>
        <topology evidence="1">Peripheral membrane protein</topology>
    </subcellularLocation>
</comment>
<accession>A0A167R751</accession>
<keyword evidence="3" id="KW-0653">Protein transport</keyword>
<keyword evidence="2" id="KW-0813">Transport</keyword>
<dbReference type="PANTHER" id="PTHR14042">
    <property type="entry name" value="DOPEY-RELATED"/>
    <property type="match status" value="1"/>
</dbReference>
<dbReference type="Pfam" id="PF04118">
    <property type="entry name" value="Dopey_N"/>
    <property type="match status" value="1"/>
</dbReference>
<feature type="domain" description="DOP1-like C-terminal" evidence="10">
    <location>
        <begin position="1538"/>
        <end position="1669"/>
    </location>
</feature>
<feature type="transmembrane region" description="Helical" evidence="7">
    <location>
        <begin position="768"/>
        <end position="794"/>
    </location>
</feature>
<gene>
    <name evidence="12" type="ORF">PHYBLDRAFT_105314</name>
</gene>
<dbReference type="GO" id="GO:0005802">
    <property type="term" value="C:trans-Golgi network"/>
    <property type="evidence" value="ECO:0007669"/>
    <property type="project" value="TreeGrafter"/>
</dbReference>
<evidence type="ECO:0000256" key="5">
    <source>
        <dbReference type="ARBA" id="ARBA00023136"/>
    </source>
</evidence>
<feature type="transmembrane region" description="Helical" evidence="7">
    <location>
        <begin position="806"/>
        <end position="826"/>
    </location>
</feature>
<dbReference type="InterPro" id="IPR056459">
    <property type="entry name" value="TPR_DOP1"/>
</dbReference>
<keyword evidence="4" id="KW-0333">Golgi apparatus</keyword>
<dbReference type="GO" id="GO:0006895">
    <property type="term" value="P:Golgi to endosome transport"/>
    <property type="evidence" value="ECO:0007669"/>
    <property type="project" value="InterPro"/>
</dbReference>
<evidence type="ECO:0000256" key="3">
    <source>
        <dbReference type="ARBA" id="ARBA00022927"/>
    </source>
</evidence>
<dbReference type="GO" id="GO:0005768">
    <property type="term" value="C:endosome"/>
    <property type="evidence" value="ECO:0007669"/>
    <property type="project" value="TreeGrafter"/>
</dbReference>
<dbReference type="InterPro" id="IPR056457">
    <property type="entry name" value="DOP1_C"/>
</dbReference>
<dbReference type="RefSeq" id="XP_018299048.1">
    <property type="nucleotide sequence ID" value="XM_018427895.1"/>
</dbReference>
<keyword evidence="13" id="KW-1185">Reference proteome</keyword>
<dbReference type="VEuPathDB" id="FungiDB:PHYBLDRAFT_105314"/>
<dbReference type="InterPro" id="IPR007249">
    <property type="entry name" value="DOP1_N"/>
</dbReference>
<dbReference type="InterPro" id="IPR016024">
    <property type="entry name" value="ARM-type_fold"/>
</dbReference>
<dbReference type="InterPro" id="IPR056458">
    <property type="entry name" value="TPR_DOP1_M"/>
</dbReference>
<dbReference type="Pfam" id="PF24598">
    <property type="entry name" value="DOP1_C"/>
    <property type="match status" value="2"/>
</dbReference>
<reference evidence="13" key="1">
    <citation type="submission" date="2015-06" db="EMBL/GenBank/DDBJ databases">
        <title>Expansion of signal transduction pathways in fungi by whole-genome duplication.</title>
        <authorList>
            <consortium name="DOE Joint Genome Institute"/>
            <person name="Corrochano L.M."/>
            <person name="Kuo A."/>
            <person name="Marcet-Houben M."/>
            <person name="Polaino S."/>
            <person name="Salamov A."/>
            <person name="Villalobos J.M."/>
            <person name="Alvarez M.I."/>
            <person name="Avalos J."/>
            <person name="Benito E.P."/>
            <person name="Benoit I."/>
            <person name="Burger G."/>
            <person name="Camino L.P."/>
            <person name="Canovas D."/>
            <person name="Cerda-Olmedo E."/>
            <person name="Cheng J.-F."/>
            <person name="Dominguez A."/>
            <person name="Elias M."/>
            <person name="Eslava A.P."/>
            <person name="Glaser F."/>
            <person name="Grimwood J."/>
            <person name="Gutierrez G."/>
            <person name="Heitman J."/>
            <person name="Henrissat B."/>
            <person name="Iturriaga E.A."/>
            <person name="Lang B.F."/>
            <person name="Lavin J.L."/>
            <person name="Lee S."/>
            <person name="Li W."/>
            <person name="Lindquist E."/>
            <person name="Lopez-Garcia S."/>
            <person name="Luque E.M."/>
            <person name="Marcos A.T."/>
            <person name="Martin J."/>
            <person name="McCluskey K."/>
            <person name="Medina H.R."/>
            <person name="Miralles-Duran A."/>
            <person name="Miyazaki A."/>
            <person name="Munoz-Torres E."/>
            <person name="Oguiza J.A."/>
            <person name="Ohm R."/>
            <person name="Olmedo M."/>
            <person name="Orejas M."/>
            <person name="Ortiz-Castellanos L."/>
            <person name="Pisabarro A.G."/>
            <person name="Rodriguez-Romero J."/>
            <person name="Ruiz-Herrera J."/>
            <person name="Ruiz-Vazquez R."/>
            <person name="Sanz C."/>
            <person name="Schackwitz W."/>
            <person name="Schmutz J."/>
            <person name="Shahriari M."/>
            <person name="Shelest E."/>
            <person name="Silva-Franco F."/>
            <person name="Soanes D."/>
            <person name="Syed K."/>
            <person name="Tagua V.G."/>
            <person name="Talbot N.J."/>
            <person name="Thon M."/>
            <person name="De vries R.P."/>
            <person name="Wiebenga A."/>
            <person name="Yadav J.S."/>
            <person name="Braun E.L."/>
            <person name="Baker S."/>
            <person name="Garre V."/>
            <person name="Horwitz B."/>
            <person name="Torres-Martinez S."/>
            <person name="Idnurm A."/>
            <person name="Herrera-Estrella A."/>
            <person name="Gabaldon T."/>
            <person name="Grigoriev I.V."/>
        </authorList>
    </citation>
    <scope>NUCLEOTIDE SEQUENCE [LARGE SCALE GENOMIC DNA]</scope>
    <source>
        <strain evidence="13">NRRL 1555(-)</strain>
    </source>
</reference>
<dbReference type="InterPro" id="IPR040314">
    <property type="entry name" value="DOP1"/>
</dbReference>
<evidence type="ECO:0000259" key="11">
    <source>
        <dbReference type="Pfam" id="PF24601"/>
    </source>
</evidence>
<evidence type="ECO:0000259" key="10">
    <source>
        <dbReference type="Pfam" id="PF24598"/>
    </source>
</evidence>
<dbReference type="STRING" id="763407.A0A167R751"/>
<sequence>KAYQSDPRFRKYVQLIEKNLQSFDAVNEWADIISFLGRLLKSFQAYPQFPVVPRKHTVAKRLAQCLNPGFPAGVHQKTLDVYSYLLETIGSEQMAEDLSLWSMGLFPFVQYAATHVKPQLLSIFEKHYFPLREKLRPAMRGFIIALLPVLEEEGSEFFDKGIYMIDYLGKTTELPFFYSCLWLVMINNPSLRAPALNYLLRRLPKITDDQDVHTYLGSGENVQLMTRAFSATLGDQQLLVQRSMLELLVQNIPLKNRMIPHDDLVLLIRSALAIVLRKDMSLNRRLYAWVLGTETSSQSQLAYFYAFAEKASTQAIRGLISTTSRNNLDHYDGLVADTQRPYKILISLMDKWEIGQTIVNNIFIDSLVSLQGHVKRGVYTTEILQTANMWLEMVEPYLIWMKLFKLIDASFPSKSSSLAKSSSTKTLDSMLLMEFTIKTFRFSDDEVRQVHLPLILAALTRKLYESISHPSFIDVLPQVNECVELIQLILRHLPTVIFLDKAPHQDEQTEEFKEENQFVLGMNILDYVRGFYGIGRSHERASSNLPGLDDFDNALQSPSHAQDTGDMSIASLTASPLPPPQSITATLVRPSFETIRGIVLIHELTNNLSQFLIELCSCEGREFGIVDAGLTTLTQLVKRKFISDTVLYDKKALRGVVDKLWGFLATPLNVLHRRTVELIWLLTEISLPHQIETIVTNYLIVPRDEERMVNYAKFSIFWELSESKPGLSLFSRPMMIMLDLLREGTNPMNKRAEYFVYMRPFDTERIDYIFTGLATLVSYSGLIIYIFTFAFTFYKCMPIHMHCMRPCVCVCVYVCVYADMYVYISFMCVRTSRFIMSEPSEKLVSTLTKAVQSIQLHAVELLYLIISKLDIVDMQITQLIQKNVLEKLLYCVTVGQLDIQQKLMHLLHATMSIMASNALGHKSSSMADRSHRRKGSVDHASNDMTQYSTARISSALYVKCVTDALVIDTNRSMLQQWMDFVLATLPHLRGGFRHMVVPVLVLLCEQVRISQKMIEFRVHGQQSRDADLTPDNNEAPTESDLVVYLTGLEKTLMFSLTERNLSDDWYPADKTDIANLVIPKLGPNSTLKVLSQIVYNEDQSRLGEKPHDVILYNLPVFLHILLDTWRTCRKPEESSEPIYGSLDLKRQAFAASIKNIKSHLERIFQRLYKYSEPLAHLWPLIHAFAKDYLSQANAYKNFLPGLLRFLTVVLDTLTKYQGFDDKKTRKDAQDLYQRCVDYCILIAGRSFDQSLWLRRSTTVMSLSDTIASDISRNVSTSNVSDLEKKASWKSREDIMIIQVNAYLASAVIPNLRLLVADQDRINSLLNNLVYYVIGPAMRTKTGKMTAILDQVCEMARMPFTYRSWRKEVWEVFTDNRFFYMNASTAKKWRTIIQTVFSLEKERFSELMGRITTTPNTAFFTNKDQETLNRSLNLRRLSYVIFCGSPDQYVPQLPLIQEKLVELLKLEHGEMVHVEIYLCLRVMLVRFSQKHLLNFWPVLITELVSKLNSKKKKNTHTNTNTHRYTDTQYGYIDFFIRLFDAFLYDNANDRPEEAQIGLAGCKFLDLLCALETDAFQIYQWIFIRDTVETLIKAPLNDGPTPIMEMLGEKLTEGSSTTASSLSSSPLSLSSSVPPLGELKRPMLTMHSISSIRQLGFFIEHVGLYVYQSSFTLAKPDMPFIESLLHNDLLEGDIDSD</sequence>
<evidence type="ECO:0000256" key="2">
    <source>
        <dbReference type="ARBA" id="ARBA00022448"/>
    </source>
</evidence>
<feature type="non-terminal residue" evidence="12">
    <location>
        <position position="1"/>
    </location>
</feature>
<organism evidence="12 13">
    <name type="scientific">Phycomyces blakesleeanus (strain ATCC 8743b / DSM 1359 / FGSC 10004 / NBRC 33097 / NRRL 1555)</name>
    <dbReference type="NCBI Taxonomy" id="763407"/>
    <lineage>
        <taxon>Eukaryota</taxon>
        <taxon>Fungi</taxon>
        <taxon>Fungi incertae sedis</taxon>
        <taxon>Mucoromycota</taxon>
        <taxon>Mucoromycotina</taxon>
        <taxon>Mucoromycetes</taxon>
        <taxon>Mucorales</taxon>
        <taxon>Phycomycetaceae</taxon>
        <taxon>Phycomyces</taxon>
    </lineage>
</organism>
<dbReference type="FunCoup" id="A0A167R751">
    <property type="interactions" value="163"/>
</dbReference>
<feature type="domain" description="DOP1-like C-terminal" evidence="10">
    <location>
        <begin position="1176"/>
        <end position="1518"/>
    </location>
</feature>
<dbReference type="EMBL" id="KV440971">
    <property type="protein sequence ID" value="OAD81008.1"/>
    <property type="molecule type" value="Genomic_DNA"/>
</dbReference>
<feature type="domain" description="DOP1-like TPR" evidence="11">
    <location>
        <begin position="897"/>
        <end position="1022"/>
    </location>
</feature>
<keyword evidence="5 7" id="KW-0472">Membrane</keyword>
<feature type="domain" description="DOP1 N-terminal" evidence="8">
    <location>
        <begin position="6"/>
        <end position="294"/>
    </location>
</feature>
<dbReference type="Pfam" id="PF24597">
    <property type="entry name" value="TPR_DOP1_M"/>
    <property type="match status" value="1"/>
</dbReference>
<dbReference type="SUPFAM" id="SSF48371">
    <property type="entry name" value="ARM repeat"/>
    <property type="match status" value="1"/>
</dbReference>
<name>A0A167R751_PHYB8</name>
<evidence type="ECO:0000256" key="1">
    <source>
        <dbReference type="ARBA" id="ARBA00004395"/>
    </source>
</evidence>
<keyword evidence="7" id="KW-0812">Transmembrane</keyword>
<evidence type="ECO:0000259" key="9">
    <source>
        <dbReference type="Pfam" id="PF24597"/>
    </source>
</evidence>
<dbReference type="GeneID" id="28988801"/>
<dbReference type="GO" id="GO:0000139">
    <property type="term" value="C:Golgi membrane"/>
    <property type="evidence" value="ECO:0007669"/>
    <property type="project" value="UniProtKB-SubCell"/>
</dbReference>
<dbReference type="GO" id="GO:0015031">
    <property type="term" value="P:protein transport"/>
    <property type="evidence" value="ECO:0007669"/>
    <property type="project" value="UniProtKB-KW"/>
</dbReference>
<evidence type="ECO:0000259" key="8">
    <source>
        <dbReference type="Pfam" id="PF04118"/>
    </source>
</evidence>
<evidence type="ECO:0000256" key="4">
    <source>
        <dbReference type="ARBA" id="ARBA00023034"/>
    </source>
</evidence>
<dbReference type="OrthoDB" id="297643at2759"/>
<evidence type="ECO:0000256" key="6">
    <source>
        <dbReference type="ARBA" id="ARBA00046326"/>
    </source>
</evidence>
<evidence type="ECO:0000313" key="12">
    <source>
        <dbReference type="EMBL" id="OAD81008.1"/>
    </source>
</evidence>